<keyword evidence="8" id="KW-0812">Transmembrane</keyword>
<keyword evidence="5" id="KW-0862">Zinc</keyword>
<comment type="caution">
    <text evidence="10">The sequence shown here is derived from an EMBL/GenBank/DDBJ whole genome shotgun (WGS) entry which is preliminary data.</text>
</comment>
<evidence type="ECO:0000256" key="7">
    <source>
        <dbReference type="SAM" id="MobiDB-lite"/>
    </source>
</evidence>
<keyword evidence="3" id="KW-0479">Metal-binding</keyword>
<keyword evidence="8" id="KW-0472">Membrane</keyword>
<keyword evidence="11" id="KW-1185">Reference proteome</keyword>
<evidence type="ECO:0000256" key="6">
    <source>
        <dbReference type="ARBA" id="ARBA00023049"/>
    </source>
</evidence>
<name>A0ABW8CHY5_9ACTN</name>
<accession>A0ABW8CHY5</accession>
<sequence length="760" mass="79557">MKDLAGAVAPAPPPGSGAGSAALEDEAPTAPSPEHMSGLLSPTRARYLLLVAVLLLAGAFAGRIMHNVLLGSSWGAAMSRCLGEAPTAGTPAEFSDYLQRCTGPAEQRRALVSLAGASVVMTLGVACLWVLPLRLLRRAGPMSVASAQWQERAASVAAEMRVKRAPEVMWGSAWLNQPFTAGRPGRIRIVLPLGVRALPPAQADAILRHEVAHVAAGDVTLVWLTRGVWWALPPVLLVPAVGIVLQVWLQTRRNPLVPTFSHGFLWEYALRAGLLLAVAALVSQLVLRSREHEADLRSVRGRPTAGLEAVLAGQPPRTRTWLQRGLANHPPTESRLAVLRRAHLPLRVSLLDAAVIGLLSAMTMDAVTNMAETGFTGTPLISYARLTGALVAGSLLAVGWGVAVWRGLLADRAAPLPRLALLVLGISMAAGLLVQLERTGTAERGSLFGWSLVATVPLLTLGAGTSSVALARLWGRRRGGPHGSSWGWVAVVGANVALFVGALRIGQDGALFFVTLGWSHMIDVIELSGLYSVSAASTALGLGGVALLALWSALRPDHAIGPPGLPGQMPGLPGQMPALPGRMPALPGQMPALPGQEQRINLYAVTLSGVAAAAAVATRWAVEPPIARHSAVYSTQFDWWTAVCAGLVCLVVLLTLHGAGGLSDALYAAPLATILAAGPLWARHATSWHHPWGAAEHYAIGPLAQLALFLLVLAVPAAFLPTYRIRQRRATLLGALLTAALTTAAVLALLHSGTGLLELT</sequence>
<feature type="transmembrane region" description="Helical" evidence="8">
    <location>
        <begin position="416"/>
        <end position="436"/>
    </location>
</feature>
<dbReference type="GO" id="GO:0008237">
    <property type="term" value="F:metallopeptidase activity"/>
    <property type="evidence" value="ECO:0007669"/>
    <property type="project" value="UniProtKB-KW"/>
</dbReference>
<feature type="transmembrane region" description="Helical" evidence="8">
    <location>
        <begin position="732"/>
        <end position="750"/>
    </location>
</feature>
<keyword evidence="4 10" id="KW-0378">Hydrolase</keyword>
<feature type="transmembrane region" description="Helical" evidence="8">
    <location>
        <begin position="47"/>
        <end position="65"/>
    </location>
</feature>
<feature type="transmembrane region" description="Helical" evidence="8">
    <location>
        <begin position="110"/>
        <end position="131"/>
    </location>
</feature>
<evidence type="ECO:0000259" key="9">
    <source>
        <dbReference type="Pfam" id="PF01435"/>
    </source>
</evidence>
<reference evidence="10 11" key="1">
    <citation type="submission" date="2024-10" db="EMBL/GenBank/DDBJ databases">
        <title>The Natural Products Discovery Center: Release of the First 8490 Sequenced Strains for Exploring Actinobacteria Biosynthetic Diversity.</title>
        <authorList>
            <person name="Kalkreuter E."/>
            <person name="Kautsar S.A."/>
            <person name="Yang D."/>
            <person name="Bader C.D."/>
            <person name="Teijaro C.N."/>
            <person name="Fluegel L."/>
            <person name="Davis C.M."/>
            <person name="Simpson J.R."/>
            <person name="Lauterbach L."/>
            <person name="Steele A.D."/>
            <person name="Gui C."/>
            <person name="Meng S."/>
            <person name="Li G."/>
            <person name="Viehrig K."/>
            <person name="Ye F."/>
            <person name="Su P."/>
            <person name="Kiefer A.F."/>
            <person name="Nichols A."/>
            <person name="Cepeda A.J."/>
            <person name="Yan W."/>
            <person name="Fan B."/>
            <person name="Jiang Y."/>
            <person name="Adhikari A."/>
            <person name="Zheng C.-J."/>
            <person name="Schuster L."/>
            <person name="Cowan T.M."/>
            <person name="Smanski M.J."/>
            <person name="Chevrette M.G."/>
            <person name="De Carvalho L.P.S."/>
            <person name="Shen B."/>
        </authorList>
    </citation>
    <scope>NUCLEOTIDE SEQUENCE [LARGE SCALE GENOMIC DNA]</scope>
    <source>
        <strain evidence="10 11">NPDC053399</strain>
    </source>
</reference>
<evidence type="ECO:0000256" key="5">
    <source>
        <dbReference type="ARBA" id="ARBA00022833"/>
    </source>
</evidence>
<feature type="transmembrane region" description="Helical" evidence="8">
    <location>
        <begin position="268"/>
        <end position="287"/>
    </location>
</feature>
<feature type="domain" description="Peptidase M48" evidence="9">
    <location>
        <begin position="199"/>
        <end position="341"/>
    </location>
</feature>
<comment type="cofactor">
    <cofactor evidence="1">
        <name>Zn(2+)</name>
        <dbReference type="ChEBI" id="CHEBI:29105"/>
    </cofactor>
</comment>
<dbReference type="RefSeq" id="WP_399656644.1">
    <property type="nucleotide sequence ID" value="NZ_JBITYG010000014.1"/>
</dbReference>
<feature type="transmembrane region" description="Helical" evidence="8">
    <location>
        <begin position="702"/>
        <end position="720"/>
    </location>
</feature>
<evidence type="ECO:0000256" key="3">
    <source>
        <dbReference type="ARBA" id="ARBA00022723"/>
    </source>
</evidence>
<feature type="transmembrane region" description="Helical" evidence="8">
    <location>
        <begin position="448"/>
        <end position="474"/>
    </location>
</feature>
<evidence type="ECO:0000256" key="1">
    <source>
        <dbReference type="ARBA" id="ARBA00001947"/>
    </source>
</evidence>
<keyword evidence="6 10" id="KW-0482">Metalloprotease</keyword>
<evidence type="ECO:0000313" key="11">
    <source>
        <dbReference type="Proteomes" id="UP001614394"/>
    </source>
</evidence>
<organism evidence="10 11">
    <name type="scientific">Streptomyces fildesensis</name>
    <dbReference type="NCBI Taxonomy" id="375757"/>
    <lineage>
        <taxon>Bacteria</taxon>
        <taxon>Bacillati</taxon>
        <taxon>Actinomycetota</taxon>
        <taxon>Actinomycetes</taxon>
        <taxon>Kitasatosporales</taxon>
        <taxon>Streptomycetaceae</taxon>
        <taxon>Streptomyces</taxon>
    </lineage>
</organism>
<dbReference type="Proteomes" id="UP001614394">
    <property type="component" value="Unassembled WGS sequence"/>
</dbReference>
<feature type="transmembrane region" description="Helical" evidence="8">
    <location>
        <begin position="344"/>
        <end position="363"/>
    </location>
</feature>
<proteinExistence type="predicted"/>
<feature type="transmembrane region" description="Helical" evidence="8">
    <location>
        <begin position="637"/>
        <end position="656"/>
    </location>
</feature>
<evidence type="ECO:0000256" key="8">
    <source>
        <dbReference type="SAM" id="Phobius"/>
    </source>
</evidence>
<dbReference type="Pfam" id="PF01435">
    <property type="entry name" value="Peptidase_M48"/>
    <property type="match status" value="1"/>
</dbReference>
<keyword evidence="8" id="KW-1133">Transmembrane helix</keyword>
<feature type="transmembrane region" description="Helical" evidence="8">
    <location>
        <begin position="600"/>
        <end position="622"/>
    </location>
</feature>
<feature type="transmembrane region" description="Helical" evidence="8">
    <location>
        <begin position="665"/>
        <end position="682"/>
    </location>
</feature>
<evidence type="ECO:0000256" key="2">
    <source>
        <dbReference type="ARBA" id="ARBA00022670"/>
    </source>
</evidence>
<dbReference type="EMBL" id="JBITYG010000014">
    <property type="protein sequence ID" value="MFI9105723.1"/>
    <property type="molecule type" value="Genomic_DNA"/>
</dbReference>
<dbReference type="InterPro" id="IPR001915">
    <property type="entry name" value="Peptidase_M48"/>
</dbReference>
<dbReference type="EC" id="3.4.24.-" evidence="10"/>
<keyword evidence="2" id="KW-0645">Protease</keyword>
<evidence type="ECO:0000256" key="4">
    <source>
        <dbReference type="ARBA" id="ARBA00022801"/>
    </source>
</evidence>
<gene>
    <name evidence="10" type="ORF">ACIGXA_34990</name>
</gene>
<protein>
    <submittedName>
        <fullName evidence="10">M48 family metalloprotease</fullName>
        <ecNumber evidence="10">3.4.24.-</ecNumber>
    </submittedName>
</protein>
<evidence type="ECO:0000313" key="10">
    <source>
        <dbReference type="EMBL" id="MFI9105723.1"/>
    </source>
</evidence>
<feature type="transmembrane region" description="Helical" evidence="8">
    <location>
        <begin position="383"/>
        <end position="404"/>
    </location>
</feature>
<feature type="transmembrane region" description="Helical" evidence="8">
    <location>
        <begin position="527"/>
        <end position="551"/>
    </location>
</feature>
<feature type="transmembrane region" description="Helical" evidence="8">
    <location>
        <begin position="228"/>
        <end position="248"/>
    </location>
</feature>
<feature type="transmembrane region" description="Helical" evidence="8">
    <location>
        <begin position="486"/>
        <end position="507"/>
    </location>
</feature>
<feature type="region of interest" description="Disordered" evidence="7">
    <location>
        <begin position="1"/>
        <end position="36"/>
    </location>
</feature>